<protein>
    <recommendedName>
        <fullName evidence="4">Lipoprotein</fullName>
    </recommendedName>
</protein>
<evidence type="ECO:0000256" key="1">
    <source>
        <dbReference type="SAM" id="SignalP"/>
    </source>
</evidence>
<organism evidence="2 3">
    <name type="scientific">Hymenobacter lapidarius</name>
    <dbReference type="NCBI Taxonomy" id="1908237"/>
    <lineage>
        <taxon>Bacteria</taxon>
        <taxon>Pseudomonadati</taxon>
        <taxon>Bacteroidota</taxon>
        <taxon>Cytophagia</taxon>
        <taxon>Cytophagales</taxon>
        <taxon>Hymenobacteraceae</taxon>
        <taxon>Hymenobacter</taxon>
    </lineage>
</organism>
<proteinExistence type="predicted"/>
<accession>A0A1G1SSG8</accession>
<evidence type="ECO:0000313" key="3">
    <source>
        <dbReference type="Proteomes" id="UP000176294"/>
    </source>
</evidence>
<reference evidence="2 3" key="1">
    <citation type="submission" date="2016-08" db="EMBL/GenBank/DDBJ databases">
        <title>Hymenobacter coccineus sp. nov., Hymenobacter lapidarius sp. nov. and Hymenobacter glacialis sp. nov., isolated from Antarctic soil.</title>
        <authorList>
            <person name="Sedlacek I."/>
            <person name="Kralova S."/>
            <person name="Kyrova K."/>
            <person name="Maslanova I."/>
            <person name="Stankova E."/>
            <person name="Vrbovska V."/>
            <person name="Nemec M."/>
            <person name="Bartak M."/>
            <person name="Svec P."/>
            <person name="Busse H.-J."/>
            <person name="Pantucek R."/>
        </authorList>
    </citation>
    <scope>NUCLEOTIDE SEQUENCE [LARGE SCALE GENOMIC DNA]</scope>
    <source>
        <strain evidence="2 3">CCM 8643</strain>
    </source>
</reference>
<keyword evidence="1" id="KW-0732">Signal</keyword>
<name>A0A1G1SSG8_9BACT</name>
<keyword evidence="3" id="KW-1185">Reference proteome</keyword>
<feature type="signal peptide" evidence="1">
    <location>
        <begin position="1"/>
        <end position="21"/>
    </location>
</feature>
<dbReference type="Proteomes" id="UP000176294">
    <property type="component" value="Unassembled WGS sequence"/>
</dbReference>
<comment type="caution">
    <text evidence="2">The sequence shown here is derived from an EMBL/GenBank/DDBJ whole genome shotgun (WGS) entry which is preliminary data.</text>
</comment>
<dbReference type="EMBL" id="MDZB01000162">
    <property type="protein sequence ID" value="OGX81567.1"/>
    <property type="molecule type" value="Genomic_DNA"/>
</dbReference>
<sequence>MRKSVVLLVVASLAFSTIGFQCEKEYPKPEPVYSFTEKLTLTPYKKVYAVNDTIWIQFQTTDRKLFDRLSGTHVATDTTTLAPTFYYRQRHPVETARRTLVEVKASGVAGLALDYFRPYILETKFRIECGVGTYFFKVGFVPKTIGIYSIEPHGYVGLCPNKRKQLPTTFNWTFELADCNKDIFQSIPAASILGREDGYTDAHVDRKEIFVFKVE</sequence>
<evidence type="ECO:0008006" key="4">
    <source>
        <dbReference type="Google" id="ProtNLM"/>
    </source>
</evidence>
<dbReference type="RefSeq" id="WP_070730595.1">
    <property type="nucleotide sequence ID" value="NZ_MDZB01000162.1"/>
</dbReference>
<feature type="chain" id="PRO_5009578282" description="Lipoprotein" evidence="1">
    <location>
        <begin position="22"/>
        <end position="215"/>
    </location>
</feature>
<evidence type="ECO:0000313" key="2">
    <source>
        <dbReference type="EMBL" id="OGX81567.1"/>
    </source>
</evidence>
<gene>
    <name evidence="2" type="ORF">BEN47_19195</name>
</gene>
<dbReference type="AlphaFoldDB" id="A0A1G1SSG8"/>